<dbReference type="GO" id="GO:0001709">
    <property type="term" value="P:cell fate determination"/>
    <property type="evidence" value="ECO:0007669"/>
    <property type="project" value="TreeGrafter"/>
</dbReference>
<accession>A0AAN9E6D2</accession>
<comment type="caution">
    <text evidence="3">The sequence shown here is derived from an EMBL/GenBank/DDBJ whole genome shotgun (WGS) entry which is preliminary data.</text>
</comment>
<dbReference type="Proteomes" id="UP001372338">
    <property type="component" value="Unassembled WGS sequence"/>
</dbReference>
<keyword evidence="1 2" id="KW-0732">Signal</keyword>
<evidence type="ECO:0000256" key="2">
    <source>
        <dbReference type="SAM" id="SignalP"/>
    </source>
</evidence>
<dbReference type="AlphaFoldDB" id="A0AAN9E6D2"/>
<evidence type="ECO:0008006" key="5">
    <source>
        <dbReference type="Google" id="ProtNLM"/>
    </source>
</evidence>
<dbReference type="EMBL" id="JAYWIO010000008">
    <property type="protein sequence ID" value="KAK7247044.1"/>
    <property type="molecule type" value="Genomic_DNA"/>
</dbReference>
<evidence type="ECO:0000256" key="1">
    <source>
        <dbReference type="ARBA" id="ARBA00022729"/>
    </source>
</evidence>
<dbReference type="Pfam" id="PF24068">
    <property type="entry name" value="TPD1_C"/>
    <property type="match status" value="1"/>
</dbReference>
<dbReference type="PANTHER" id="PTHR33184">
    <property type="entry name" value="PROTEIN TAPETUM DETERMINANT 1-LIKE-RELATED"/>
    <property type="match status" value="1"/>
</dbReference>
<dbReference type="InterPro" id="IPR040361">
    <property type="entry name" value="TPD1"/>
</dbReference>
<proteinExistence type="predicted"/>
<name>A0AAN9E6D2_CROPI</name>
<reference evidence="3 4" key="1">
    <citation type="submission" date="2024-01" db="EMBL/GenBank/DDBJ databases">
        <title>The genomes of 5 underutilized Papilionoideae crops provide insights into root nodulation and disease resistanc.</title>
        <authorList>
            <person name="Yuan L."/>
        </authorList>
    </citation>
    <scope>NUCLEOTIDE SEQUENCE [LARGE SCALE GENOMIC DNA]</scope>
    <source>
        <strain evidence="3">ZHUSHIDOU_FW_LH</strain>
        <tissue evidence="3">Leaf</tissue>
    </source>
</reference>
<feature type="signal peptide" evidence="2">
    <location>
        <begin position="1"/>
        <end position="22"/>
    </location>
</feature>
<feature type="chain" id="PRO_5042941025" description="Beta-1,3-N-Acetylglucosaminyltransferase family protein" evidence="2">
    <location>
        <begin position="23"/>
        <end position="122"/>
    </location>
</feature>
<dbReference type="PANTHER" id="PTHR33184:SF72">
    <property type="entry name" value="BETA-1,3-N-ACETYLGLUCOSAMINYLTRANSFERASE FAMILY PROTEIN"/>
    <property type="match status" value="1"/>
</dbReference>
<protein>
    <recommendedName>
        <fullName evidence="5">Beta-1,3-N-Acetylglucosaminyltransferase family protein</fullName>
    </recommendedName>
</protein>
<evidence type="ECO:0000313" key="4">
    <source>
        <dbReference type="Proteomes" id="UP001372338"/>
    </source>
</evidence>
<keyword evidence="4" id="KW-1185">Reference proteome</keyword>
<gene>
    <name evidence="3" type="ORF">RIF29_41920</name>
</gene>
<sequence>MTTIIKILSILLFLGLISQGYGQPCSLSDLSVDQSKTGAQVEGKPEWIVTITNKCVCSQNNAKLNCKGFQTIEPIDPSILRVSGNVCLVDNGNAIYRDSISFKYAWDNSFPLNPFSSEIACS</sequence>
<evidence type="ECO:0000313" key="3">
    <source>
        <dbReference type="EMBL" id="KAK7247044.1"/>
    </source>
</evidence>
<organism evidence="3 4">
    <name type="scientific">Crotalaria pallida</name>
    <name type="common">Smooth rattlebox</name>
    <name type="synonym">Crotalaria striata</name>
    <dbReference type="NCBI Taxonomy" id="3830"/>
    <lineage>
        <taxon>Eukaryota</taxon>
        <taxon>Viridiplantae</taxon>
        <taxon>Streptophyta</taxon>
        <taxon>Embryophyta</taxon>
        <taxon>Tracheophyta</taxon>
        <taxon>Spermatophyta</taxon>
        <taxon>Magnoliopsida</taxon>
        <taxon>eudicotyledons</taxon>
        <taxon>Gunneridae</taxon>
        <taxon>Pentapetalae</taxon>
        <taxon>rosids</taxon>
        <taxon>fabids</taxon>
        <taxon>Fabales</taxon>
        <taxon>Fabaceae</taxon>
        <taxon>Papilionoideae</taxon>
        <taxon>50 kb inversion clade</taxon>
        <taxon>genistoids sensu lato</taxon>
        <taxon>core genistoids</taxon>
        <taxon>Crotalarieae</taxon>
        <taxon>Crotalaria</taxon>
    </lineage>
</organism>